<keyword evidence="1" id="KW-0472">Membrane</keyword>
<feature type="transmembrane region" description="Helical" evidence="1">
    <location>
        <begin position="65"/>
        <end position="89"/>
    </location>
</feature>
<keyword evidence="1" id="KW-0812">Transmembrane</keyword>
<protein>
    <recommendedName>
        <fullName evidence="4">DUF2238 domain-containing protein</fullName>
    </recommendedName>
</protein>
<evidence type="ECO:0000256" key="1">
    <source>
        <dbReference type="SAM" id="Phobius"/>
    </source>
</evidence>
<evidence type="ECO:0000313" key="3">
    <source>
        <dbReference type="Proteomes" id="UP000030664"/>
    </source>
</evidence>
<evidence type="ECO:0008006" key="4">
    <source>
        <dbReference type="Google" id="ProtNLM"/>
    </source>
</evidence>
<feature type="transmembrane region" description="Helical" evidence="1">
    <location>
        <begin position="127"/>
        <end position="146"/>
    </location>
</feature>
<feature type="transmembrane region" description="Helical" evidence="1">
    <location>
        <begin position="166"/>
        <end position="185"/>
    </location>
</feature>
<comment type="caution">
    <text evidence="2">The sequence shown here is derived from an EMBL/GenBank/DDBJ whole genome shotgun (WGS) entry which is preliminary data.</text>
</comment>
<feature type="transmembrane region" description="Helical" evidence="1">
    <location>
        <begin position="12"/>
        <end position="30"/>
    </location>
</feature>
<dbReference type="AlphaFoldDB" id="A0A0B0DEE0"/>
<dbReference type="Pfam" id="PF09997">
    <property type="entry name" value="DUF2238"/>
    <property type="match status" value="1"/>
</dbReference>
<feature type="transmembrane region" description="Helical" evidence="1">
    <location>
        <begin position="36"/>
        <end position="53"/>
    </location>
</feature>
<keyword evidence="1" id="KW-1133">Transmembrane helix</keyword>
<evidence type="ECO:0000313" key="2">
    <source>
        <dbReference type="EMBL" id="KHE73634.1"/>
    </source>
</evidence>
<feature type="transmembrane region" description="Helical" evidence="1">
    <location>
        <begin position="95"/>
        <end position="115"/>
    </location>
</feature>
<name>A0A0B0DEE0_9MICC</name>
<dbReference type="InterPro" id="IPR014509">
    <property type="entry name" value="YjdF-like"/>
</dbReference>
<reference evidence="2 3" key="1">
    <citation type="submission" date="2014-09" db="EMBL/GenBank/DDBJ databases">
        <title>High-quality draft genome sequence of Kocuria marina SO9-6, an actinobacterium isolated from a copper mine.</title>
        <authorList>
            <person name="Castro D.B."/>
            <person name="Pereira L.B."/>
            <person name="Silva M.V."/>
            <person name="Silva B.P."/>
            <person name="Zanardi B.R."/>
            <person name="Carlos C."/>
            <person name="Belgini D.R."/>
            <person name="Limache E.G."/>
            <person name="Lacerda G.V."/>
            <person name="Nery M.B."/>
            <person name="Gomes M.B."/>
            <person name="Souza S."/>
            <person name="Silva T.M."/>
            <person name="Rodrigues V.D."/>
            <person name="Paulino L.C."/>
            <person name="Vicentini R."/>
            <person name="Ferraz L.F."/>
            <person name="Ottoboni L.M."/>
        </authorList>
    </citation>
    <scope>NUCLEOTIDE SEQUENCE [LARGE SCALE GENOMIC DNA]</scope>
    <source>
        <strain evidence="2 3">SO9-6</strain>
    </source>
</reference>
<sequence>MIPHDTRLRRHAPLIVLEMLLVGTLIFEIARENGPAVFLLSALVLAALVPLALEPIARATIPVTLQLLYAVLLFGGAFLGTYLHVYGVWTPWDTVVHFFSGILIALGADHAWRILSRRHGFALPTWLWGLAIVSFSAFIAFLWEVAEFVTDLVSDSNAQVNNLDTMTDMIAGTTSALIVVVVLALTRAGRRTPV</sequence>
<dbReference type="Proteomes" id="UP000030664">
    <property type="component" value="Unassembled WGS sequence"/>
</dbReference>
<dbReference type="STRING" id="223184.AS25_12250"/>
<dbReference type="eggNOG" id="ENOG5033FZI">
    <property type="taxonomic scope" value="Bacteria"/>
</dbReference>
<accession>A0A0B0DEE0</accession>
<proteinExistence type="predicted"/>
<dbReference type="RefSeq" id="WP_156960987.1">
    <property type="nucleotide sequence ID" value="NZ_JROM01000055.1"/>
</dbReference>
<gene>
    <name evidence="2" type="ORF">AS25_12250</name>
</gene>
<dbReference type="EMBL" id="JROM01000055">
    <property type="protein sequence ID" value="KHE73634.1"/>
    <property type="molecule type" value="Genomic_DNA"/>
</dbReference>
<organism evidence="2 3">
    <name type="scientific">Kocuria marina</name>
    <dbReference type="NCBI Taxonomy" id="223184"/>
    <lineage>
        <taxon>Bacteria</taxon>
        <taxon>Bacillati</taxon>
        <taxon>Actinomycetota</taxon>
        <taxon>Actinomycetes</taxon>
        <taxon>Micrococcales</taxon>
        <taxon>Micrococcaceae</taxon>
        <taxon>Kocuria</taxon>
    </lineage>
</organism>